<keyword evidence="1" id="KW-0853">WD repeat</keyword>
<dbReference type="Gene3D" id="1.20.1280.50">
    <property type="match status" value="2"/>
</dbReference>
<keyword evidence="2" id="KW-0677">Repeat</keyword>
<evidence type="ECO:0000313" key="5">
    <source>
        <dbReference type="Proteomes" id="UP001177670"/>
    </source>
</evidence>
<evidence type="ECO:0000313" key="4">
    <source>
        <dbReference type="EMBL" id="KAK1128126.1"/>
    </source>
</evidence>
<dbReference type="InterPro" id="IPR051075">
    <property type="entry name" value="SCF_subunit_WD-repeat"/>
</dbReference>
<organism evidence="4 5">
    <name type="scientific">Melipona bicolor</name>
    <dbReference type="NCBI Taxonomy" id="60889"/>
    <lineage>
        <taxon>Eukaryota</taxon>
        <taxon>Metazoa</taxon>
        <taxon>Ecdysozoa</taxon>
        <taxon>Arthropoda</taxon>
        <taxon>Hexapoda</taxon>
        <taxon>Insecta</taxon>
        <taxon>Pterygota</taxon>
        <taxon>Neoptera</taxon>
        <taxon>Endopterygota</taxon>
        <taxon>Hymenoptera</taxon>
        <taxon>Apocrita</taxon>
        <taxon>Aculeata</taxon>
        <taxon>Apoidea</taxon>
        <taxon>Anthophila</taxon>
        <taxon>Apidae</taxon>
        <taxon>Melipona</taxon>
    </lineage>
</organism>
<feature type="domain" description="F-box" evidence="3">
    <location>
        <begin position="18"/>
        <end position="64"/>
    </location>
</feature>
<gene>
    <name evidence="4" type="ORF">K0M31_003611</name>
</gene>
<protein>
    <recommendedName>
        <fullName evidence="3">F-box domain-containing protein</fullName>
    </recommendedName>
</protein>
<dbReference type="Pfam" id="PF12937">
    <property type="entry name" value="F-box-like"/>
    <property type="match status" value="2"/>
</dbReference>
<evidence type="ECO:0000256" key="2">
    <source>
        <dbReference type="ARBA" id="ARBA00022737"/>
    </source>
</evidence>
<comment type="caution">
    <text evidence="4">The sequence shown here is derived from an EMBL/GenBank/DDBJ whole genome shotgun (WGS) entry which is preliminary data.</text>
</comment>
<proteinExistence type="predicted"/>
<feature type="domain" description="F-box" evidence="3">
    <location>
        <begin position="129"/>
        <end position="175"/>
    </location>
</feature>
<dbReference type="Proteomes" id="UP001177670">
    <property type="component" value="Unassembled WGS sequence"/>
</dbReference>
<dbReference type="AlphaFoldDB" id="A0AA40KPP9"/>
<dbReference type="PANTHER" id="PTHR19872:SF9">
    <property type="entry name" value="UBIQUITIN-BINDING SDF UBIQUITIN LIGASE COMPLEX SUBUNIT"/>
    <property type="match status" value="1"/>
</dbReference>
<name>A0AA40KPP9_9HYME</name>
<dbReference type="SUPFAM" id="SSF81383">
    <property type="entry name" value="F-box domain"/>
    <property type="match status" value="2"/>
</dbReference>
<evidence type="ECO:0000259" key="3">
    <source>
        <dbReference type="PROSITE" id="PS50181"/>
    </source>
</evidence>
<dbReference type="EMBL" id="JAHYIQ010000011">
    <property type="protein sequence ID" value="KAK1128126.1"/>
    <property type="molecule type" value="Genomic_DNA"/>
</dbReference>
<evidence type="ECO:0000256" key="1">
    <source>
        <dbReference type="ARBA" id="ARBA00022574"/>
    </source>
</evidence>
<reference evidence="4" key="1">
    <citation type="submission" date="2021-10" db="EMBL/GenBank/DDBJ databases">
        <title>Melipona bicolor Genome sequencing and assembly.</title>
        <authorList>
            <person name="Araujo N.S."/>
            <person name="Arias M.C."/>
        </authorList>
    </citation>
    <scope>NUCLEOTIDE SEQUENCE</scope>
    <source>
        <strain evidence="4">USP_2M_L1-L4_2017</strain>
        <tissue evidence="4">Whole body</tissue>
    </source>
</reference>
<dbReference type="InterPro" id="IPR036047">
    <property type="entry name" value="F-box-like_dom_sf"/>
</dbReference>
<sequence length="203" mass="23578">MKPIKSLFRTIRSPERKLDLISELPLEMSQLILRKLDPESLLRAAQVSCRWMSVCRSDPRLKTAARRYKNARGAGENFAESQRAFTTSNADENVRKNMGYCDLLDFVHTDRSNMEFFERYCEASQAVKVDFIAELPLEVSQMILRYLDPESLLSAAYVSRKWQEICKSDSCLRKTARTLIVRLQILKCFRRNITLSYIAHCLV</sequence>
<dbReference type="SMART" id="SM00256">
    <property type="entry name" value="FBOX"/>
    <property type="match status" value="2"/>
</dbReference>
<keyword evidence="5" id="KW-1185">Reference proteome</keyword>
<accession>A0AA40KPP9</accession>
<dbReference type="PROSITE" id="PS50181">
    <property type="entry name" value="FBOX"/>
    <property type="match status" value="2"/>
</dbReference>
<dbReference type="PANTHER" id="PTHR19872">
    <property type="entry name" value="UBIQUITIN LIGASE SPECIFICITY FACTOR/HREP PROTEIN"/>
    <property type="match status" value="1"/>
</dbReference>
<dbReference type="InterPro" id="IPR001810">
    <property type="entry name" value="F-box_dom"/>
</dbReference>